<protein>
    <submittedName>
        <fullName evidence="2">Uncharacterized protein</fullName>
    </submittedName>
</protein>
<evidence type="ECO:0000313" key="3">
    <source>
        <dbReference type="Proteomes" id="UP000204083"/>
    </source>
</evidence>
<sequence length="37" mass="4636">MSKNSALWPTHRKKAREKKRRKLRKMTREQMLRVQNL</sequence>
<dbReference type="RefSeq" id="YP_009277798.1">
    <property type="nucleotide sequence ID" value="NC_031001.1"/>
</dbReference>
<evidence type="ECO:0000313" key="2">
    <source>
        <dbReference type="EMBL" id="AOE44871.1"/>
    </source>
</evidence>
<accession>A0A1B3B1I5</accession>
<reference evidence="2 3" key="1">
    <citation type="submission" date="2016-07" db="EMBL/GenBank/DDBJ databases">
        <authorList>
            <person name="Montgomery M.T."/>
            <person name="Pope W.H."/>
            <person name="Garlena R.A."/>
            <person name="Russell D.A."/>
            <person name="Jacobs-Sera D."/>
            <person name="Hendrix R.W."/>
            <person name="Hatfull G.F."/>
        </authorList>
    </citation>
    <scope>NUCLEOTIDE SEQUENCE [LARGE SCALE GENOMIC DNA]</scope>
</reference>
<feature type="region of interest" description="Disordered" evidence="1">
    <location>
        <begin position="1"/>
        <end position="37"/>
    </location>
</feature>
<dbReference type="KEGG" id="vg:29078326"/>
<gene>
    <name evidence="2" type="primary">59</name>
    <name evidence="2" type="ORF">SEA_TERAPIN_59</name>
</gene>
<organism evidence="2 3">
    <name type="scientific">Gordonia phage Terapin</name>
    <dbReference type="NCBI Taxonomy" id="1887654"/>
    <lineage>
        <taxon>Viruses</taxon>
        <taxon>Duplodnaviria</taxon>
        <taxon>Heunggongvirae</taxon>
        <taxon>Uroviricota</taxon>
        <taxon>Caudoviricetes</taxon>
        <taxon>Terapinvirus</taxon>
        <taxon>Terapinvirus terapin</taxon>
    </lineage>
</organism>
<proteinExistence type="predicted"/>
<keyword evidence="3" id="KW-1185">Reference proteome</keyword>
<evidence type="ECO:0000256" key="1">
    <source>
        <dbReference type="SAM" id="MobiDB-lite"/>
    </source>
</evidence>
<dbReference type="EMBL" id="KX557285">
    <property type="protein sequence ID" value="AOE44871.1"/>
    <property type="molecule type" value="Genomic_DNA"/>
</dbReference>
<name>A0A1B3B1I5_9CAUD</name>
<feature type="compositionally biased region" description="Basic residues" evidence="1">
    <location>
        <begin position="10"/>
        <end position="25"/>
    </location>
</feature>
<dbReference type="Proteomes" id="UP000204083">
    <property type="component" value="Segment"/>
</dbReference>
<dbReference type="GeneID" id="29078326"/>